<dbReference type="PANTHER" id="PTHR34009">
    <property type="entry name" value="PROTEIN STAR"/>
    <property type="match status" value="1"/>
</dbReference>
<protein>
    <submittedName>
        <fullName evidence="2">FkbM family methyltransferase</fullName>
    </submittedName>
</protein>
<dbReference type="GO" id="GO:0016197">
    <property type="term" value="P:endosomal transport"/>
    <property type="evidence" value="ECO:0007669"/>
    <property type="project" value="TreeGrafter"/>
</dbReference>
<dbReference type="RefSeq" id="WP_133392048.1">
    <property type="nucleotide sequence ID" value="NZ_SMUW01000037.1"/>
</dbReference>
<keyword evidence="3" id="KW-1185">Reference proteome</keyword>
<dbReference type="SUPFAM" id="SSF53335">
    <property type="entry name" value="S-adenosyl-L-methionine-dependent methyltransferases"/>
    <property type="match status" value="1"/>
</dbReference>
<dbReference type="Gene3D" id="3.40.50.150">
    <property type="entry name" value="Vaccinia Virus protein VP39"/>
    <property type="match status" value="1"/>
</dbReference>
<feature type="domain" description="Methyltransferase FkbM" evidence="1">
    <location>
        <begin position="64"/>
        <end position="229"/>
    </location>
</feature>
<evidence type="ECO:0000313" key="2">
    <source>
        <dbReference type="EMBL" id="TDK42026.1"/>
    </source>
</evidence>
<dbReference type="GO" id="GO:0032259">
    <property type="term" value="P:methylation"/>
    <property type="evidence" value="ECO:0007669"/>
    <property type="project" value="UniProtKB-KW"/>
</dbReference>
<reference evidence="2 3" key="1">
    <citation type="submission" date="2019-03" db="EMBL/GenBank/DDBJ databases">
        <title>Algoriphagus aquimaris sp. nov., isolated form marine sediment in Pohang, Korea.</title>
        <authorList>
            <person name="Kim J."/>
            <person name="Yoon S.-H."/>
            <person name="Lee S.-S."/>
        </authorList>
    </citation>
    <scope>NUCLEOTIDE SEQUENCE [LARGE SCALE GENOMIC DNA]</scope>
    <source>
        <strain evidence="2 3">F21</strain>
    </source>
</reference>
<dbReference type="Proteomes" id="UP000295438">
    <property type="component" value="Unassembled WGS sequence"/>
</dbReference>
<keyword evidence="2" id="KW-0808">Transferase</keyword>
<dbReference type="InterPro" id="IPR053202">
    <property type="entry name" value="EGF_Rcpt_Signaling_Reg"/>
</dbReference>
<keyword evidence="2" id="KW-0489">Methyltransferase</keyword>
<dbReference type="InterPro" id="IPR006342">
    <property type="entry name" value="FkbM_mtfrase"/>
</dbReference>
<evidence type="ECO:0000259" key="1">
    <source>
        <dbReference type="Pfam" id="PF05050"/>
    </source>
</evidence>
<dbReference type="GO" id="GO:0005737">
    <property type="term" value="C:cytoplasm"/>
    <property type="evidence" value="ECO:0007669"/>
    <property type="project" value="GOC"/>
</dbReference>
<dbReference type="PANTHER" id="PTHR34009:SF2">
    <property type="entry name" value="PROTEIN STAR"/>
    <property type="match status" value="1"/>
</dbReference>
<proteinExistence type="predicted"/>
<dbReference type="AlphaFoldDB" id="A0A4R5USS8"/>
<organism evidence="2 3">
    <name type="scientific">Algoriphagus formosus</name>
    <dbReference type="NCBI Taxonomy" id="2007308"/>
    <lineage>
        <taxon>Bacteria</taxon>
        <taxon>Pseudomonadati</taxon>
        <taxon>Bacteroidota</taxon>
        <taxon>Cytophagia</taxon>
        <taxon>Cytophagales</taxon>
        <taxon>Cyclobacteriaceae</taxon>
        <taxon>Algoriphagus</taxon>
    </lineage>
</organism>
<comment type="caution">
    <text evidence="2">The sequence shown here is derived from an EMBL/GenBank/DDBJ whole genome shotgun (WGS) entry which is preliminary data.</text>
</comment>
<gene>
    <name evidence="2" type="ORF">E1898_18810</name>
</gene>
<dbReference type="GO" id="GO:0006888">
    <property type="term" value="P:endoplasmic reticulum to Golgi vesicle-mediated transport"/>
    <property type="evidence" value="ECO:0007669"/>
    <property type="project" value="TreeGrafter"/>
</dbReference>
<accession>A0A4R5USS8</accession>
<evidence type="ECO:0000313" key="3">
    <source>
        <dbReference type="Proteomes" id="UP000295438"/>
    </source>
</evidence>
<dbReference type="Pfam" id="PF05050">
    <property type="entry name" value="Methyltransf_21"/>
    <property type="match status" value="1"/>
</dbReference>
<dbReference type="GO" id="GO:0008168">
    <property type="term" value="F:methyltransferase activity"/>
    <property type="evidence" value="ECO:0007669"/>
    <property type="project" value="UniProtKB-KW"/>
</dbReference>
<sequence length="246" mass="28788">MKAVLRSILPKNLISELSFLRDYSLFPEKYKGKFVNESFSQEGEDVLLKRIFDIRKKYRGFYVDVGAHHPYRYSNTYLFYRKGWSGINIDAMPDSMKAFNKVRARDINLEIPISDKKQVLTYYAFNEPALNGFSKELSEKRDGHDNFKLLFTKDIETFTLEEILDQYLPKDQTIDFLSVDVEGLDFEVIRSINLEKYKPKVILAEILRNSLSNLDQNPMLGYLEGYGYSVMAKTVNTAFFIHEDFK</sequence>
<dbReference type="InterPro" id="IPR029063">
    <property type="entry name" value="SAM-dependent_MTases_sf"/>
</dbReference>
<dbReference type="GO" id="GO:0005886">
    <property type="term" value="C:plasma membrane"/>
    <property type="evidence" value="ECO:0007669"/>
    <property type="project" value="TreeGrafter"/>
</dbReference>
<name>A0A4R5USS8_9BACT</name>
<dbReference type="EMBL" id="SMUW01000037">
    <property type="protein sequence ID" value="TDK42026.1"/>
    <property type="molecule type" value="Genomic_DNA"/>
</dbReference>